<sequence length="54" mass="5944">MGIQGLFPLLKSIHRTTELKKYAGETFGIDGYGWLHRGAIACAIELAQGKPTRK</sequence>
<dbReference type="InterPro" id="IPR006085">
    <property type="entry name" value="XPG_DNA_repair_N"/>
</dbReference>
<evidence type="ECO:0000313" key="2">
    <source>
        <dbReference type="EMBL" id="KAK4203568.1"/>
    </source>
</evidence>
<dbReference type="SUPFAM" id="SSF88723">
    <property type="entry name" value="PIN domain-like"/>
    <property type="match status" value="1"/>
</dbReference>
<evidence type="ECO:0000259" key="1">
    <source>
        <dbReference type="Pfam" id="PF00752"/>
    </source>
</evidence>
<protein>
    <recommendedName>
        <fullName evidence="1">XPG N-terminal domain-containing protein</fullName>
    </recommendedName>
</protein>
<gene>
    <name evidence="2" type="ORF">QBC40DRAFT_274547</name>
</gene>
<dbReference type="GO" id="GO:0004518">
    <property type="term" value="F:nuclease activity"/>
    <property type="evidence" value="ECO:0007669"/>
    <property type="project" value="InterPro"/>
</dbReference>
<comment type="caution">
    <text evidence="2">The sequence shown here is derived from an EMBL/GenBank/DDBJ whole genome shotgun (WGS) entry which is preliminary data.</text>
</comment>
<evidence type="ECO:0000313" key="3">
    <source>
        <dbReference type="Proteomes" id="UP001303160"/>
    </source>
</evidence>
<dbReference type="Pfam" id="PF00752">
    <property type="entry name" value="XPG_N"/>
    <property type="match status" value="1"/>
</dbReference>
<reference evidence="2" key="1">
    <citation type="journal article" date="2023" name="Mol. Phylogenet. Evol.">
        <title>Genome-scale phylogeny and comparative genomics of the fungal order Sordariales.</title>
        <authorList>
            <person name="Hensen N."/>
            <person name="Bonometti L."/>
            <person name="Westerberg I."/>
            <person name="Brannstrom I.O."/>
            <person name="Guillou S."/>
            <person name="Cros-Aarteil S."/>
            <person name="Calhoun S."/>
            <person name="Haridas S."/>
            <person name="Kuo A."/>
            <person name="Mondo S."/>
            <person name="Pangilinan J."/>
            <person name="Riley R."/>
            <person name="LaButti K."/>
            <person name="Andreopoulos B."/>
            <person name="Lipzen A."/>
            <person name="Chen C."/>
            <person name="Yan M."/>
            <person name="Daum C."/>
            <person name="Ng V."/>
            <person name="Clum A."/>
            <person name="Steindorff A."/>
            <person name="Ohm R.A."/>
            <person name="Martin F."/>
            <person name="Silar P."/>
            <person name="Natvig D.O."/>
            <person name="Lalanne C."/>
            <person name="Gautier V."/>
            <person name="Ament-Velasquez S.L."/>
            <person name="Kruys A."/>
            <person name="Hutchinson M.I."/>
            <person name="Powell A.J."/>
            <person name="Barry K."/>
            <person name="Miller A.N."/>
            <person name="Grigoriev I.V."/>
            <person name="Debuchy R."/>
            <person name="Gladieux P."/>
            <person name="Hiltunen Thoren M."/>
            <person name="Johannesson H."/>
        </authorList>
    </citation>
    <scope>NUCLEOTIDE SEQUENCE</scope>
    <source>
        <strain evidence="2">CBS 315.58</strain>
    </source>
</reference>
<dbReference type="Gene3D" id="3.40.50.1010">
    <property type="entry name" value="5'-nuclease"/>
    <property type="match status" value="1"/>
</dbReference>
<feature type="domain" description="XPG N-terminal" evidence="1">
    <location>
        <begin position="1"/>
        <end position="52"/>
    </location>
</feature>
<reference evidence="2" key="2">
    <citation type="submission" date="2023-05" db="EMBL/GenBank/DDBJ databases">
        <authorList>
            <consortium name="Lawrence Berkeley National Laboratory"/>
            <person name="Steindorff A."/>
            <person name="Hensen N."/>
            <person name="Bonometti L."/>
            <person name="Westerberg I."/>
            <person name="Brannstrom I.O."/>
            <person name="Guillou S."/>
            <person name="Cros-Aarteil S."/>
            <person name="Calhoun S."/>
            <person name="Haridas S."/>
            <person name="Kuo A."/>
            <person name="Mondo S."/>
            <person name="Pangilinan J."/>
            <person name="Riley R."/>
            <person name="Labutti K."/>
            <person name="Andreopoulos B."/>
            <person name="Lipzen A."/>
            <person name="Chen C."/>
            <person name="Yanf M."/>
            <person name="Daum C."/>
            <person name="Ng V."/>
            <person name="Clum A."/>
            <person name="Ohm R."/>
            <person name="Martin F."/>
            <person name="Silar P."/>
            <person name="Natvig D."/>
            <person name="Lalanne C."/>
            <person name="Gautier V."/>
            <person name="Ament-Velasquez S.L."/>
            <person name="Kruys A."/>
            <person name="Hutchinson M.I."/>
            <person name="Powell A.J."/>
            <person name="Barry K."/>
            <person name="Miller A.N."/>
            <person name="Grigoriev I.V."/>
            <person name="Debuchy R."/>
            <person name="Gladieux P."/>
            <person name="Thoren M.H."/>
            <person name="Johannesson H."/>
        </authorList>
    </citation>
    <scope>NUCLEOTIDE SEQUENCE</scope>
    <source>
        <strain evidence="2">CBS 315.58</strain>
    </source>
</reference>
<organism evidence="2 3">
    <name type="scientific">Triangularia verruculosa</name>
    <dbReference type="NCBI Taxonomy" id="2587418"/>
    <lineage>
        <taxon>Eukaryota</taxon>
        <taxon>Fungi</taxon>
        <taxon>Dikarya</taxon>
        <taxon>Ascomycota</taxon>
        <taxon>Pezizomycotina</taxon>
        <taxon>Sordariomycetes</taxon>
        <taxon>Sordariomycetidae</taxon>
        <taxon>Sordariales</taxon>
        <taxon>Podosporaceae</taxon>
        <taxon>Triangularia</taxon>
    </lineage>
</organism>
<dbReference type="AlphaFoldDB" id="A0AAN6XMK2"/>
<dbReference type="EMBL" id="MU863888">
    <property type="protein sequence ID" value="KAK4203568.1"/>
    <property type="molecule type" value="Genomic_DNA"/>
</dbReference>
<dbReference type="InterPro" id="IPR029060">
    <property type="entry name" value="PIN-like_dom_sf"/>
</dbReference>
<dbReference type="Proteomes" id="UP001303160">
    <property type="component" value="Unassembled WGS sequence"/>
</dbReference>
<accession>A0AAN6XMK2</accession>
<keyword evidence="3" id="KW-1185">Reference proteome</keyword>
<name>A0AAN6XMK2_9PEZI</name>
<proteinExistence type="predicted"/>